<dbReference type="Pfam" id="PF00171">
    <property type="entry name" value="Aldedh"/>
    <property type="match status" value="1"/>
</dbReference>
<dbReference type="InterPro" id="IPR018211">
    <property type="entry name" value="ADH_Fe_CS"/>
</dbReference>
<dbReference type="PANTHER" id="PTHR11496">
    <property type="entry name" value="ALCOHOL DEHYDROGENASE"/>
    <property type="match status" value="1"/>
</dbReference>
<evidence type="ECO:0000313" key="13">
    <source>
        <dbReference type="Proteomes" id="UP000265618"/>
    </source>
</evidence>
<name>A0A9K3CU62_9EUKA</name>
<comment type="similarity">
    <text evidence="6 8">In the N-terminal section; belongs to the aldehyde dehydrogenase family.</text>
</comment>
<evidence type="ECO:0000256" key="8">
    <source>
        <dbReference type="PIRNR" id="PIRNR000111"/>
    </source>
</evidence>
<dbReference type="EMBL" id="BDIP01000972">
    <property type="protein sequence ID" value="GIQ83236.1"/>
    <property type="molecule type" value="Genomic_DNA"/>
</dbReference>
<dbReference type="SUPFAM" id="SSF53720">
    <property type="entry name" value="ALDH-like"/>
    <property type="match status" value="1"/>
</dbReference>
<evidence type="ECO:0000256" key="3">
    <source>
        <dbReference type="ARBA" id="ARBA00023004"/>
    </source>
</evidence>
<dbReference type="SUPFAM" id="SSF56796">
    <property type="entry name" value="Dehydroquinate synthase-like"/>
    <property type="match status" value="1"/>
</dbReference>
<sequence length="898" mass="98070">MKNPIKANHSCIALLSNPQFLKMSTYNQAPVSTVEELDALFELTCEANEIFRKMDQESVDRIFKAASLAASEARIVLAREAVEETGIGLLEDKVIKNHFAAENIYNKFKDMKTAGVVVEDKVAGFRQIAEPLGTLAGIIPTTNPTSTTIFKCLLALKTRNTIIFSPHPRAKNCTMHAAQIVRDAAIAAGAPANCIGYITTPSIQLSQVLMSHDKTATIIATGGPAMVKAAYSSGNPAIGVGPGNVPCVMDEHCDIEAAVANVLMSKSFDYGVICASEQCVIVMDSIFDKVEAEFRKRGAFVMDAEQKEKVGHVLFPTREGKRYLNPAVVGISPNRIAELAGVECPPRARILMAKIEEVSMEEVWSREKLSPALALIRASSWDNCCELAEGMLKQHGLGHSAAFHTNEHTQQDRIDEFTYRCHVGRVIINSPSAHGGLGDIYNFVMNPSLTLGCGSVGGSSTMENVAPGHLINLKTVAIKRENCLWMRAPPKTYFKFGCLSEAMKDLKQFKKAFIVTDKVLFDLGFVDRVTNELTSYGIPYSVFTDVLPDPNLECCMQCVDRIKACQPDLILALGGGSAMDLMKMARLMYEAPETDFSGCAQRFMDIRKRAYMFPDLLSNPKTFSVCIPTTSGTGSEVTPFAVITDSVAGIKYPLADYNLMPQMAIVDSSLVMSMPKFLAAWTGLDALTHAIEAHVSVLAHEYSTPYALQAIKLVFSYLEESVNTGSRVAREKMHSCATLAGMAFANSFLGICHSMAHKLGQKWHIPHGLANAIMLIPTIQYNATDAPFKQGLFPMYTKACAKARYAEIADYCGISAAGQTDDEKVQALCDRIDGLIAAVGVKRYIKDTRNPPSQEEYEASLDYVAEQAFDDQCTGANPRYPLISELRELLSGAYAPQE</sequence>
<dbReference type="OrthoDB" id="339764at2759"/>
<dbReference type="PIRSF" id="PIRSF000111">
    <property type="entry name" value="ALDH_ADH"/>
    <property type="match status" value="1"/>
</dbReference>
<comment type="cofactor">
    <cofactor evidence="1">
        <name>Fe(2+)</name>
        <dbReference type="ChEBI" id="CHEBI:29033"/>
    </cofactor>
</comment>
<evidence type="ECO:0000256" key="1">
    <source>
        <dbReference type="ARBA" id="ARBA00001954"/>
    </source>
</evidence>
<dbReference type="GO" id="GO:0008774">
    <property type="term" value="F:acetaldehyde dehydrogenase (acetylating) activity"/>
    <property type="evidence" value="ECO:0007669"/>
    <property type="project" value="UniProtKB-UniRule"/>
</dbReference>
<reference evidence="12 13" key="1">
    <citation type="journal article" date="2018" name="PLoS ONE">
        <title>The draft genome of Kipferlia bialata reveals reductive genome evolution in fornicate parasites.</title>
        <authorList>
            <person name="Tanifuji G."/>
            <person name="Takabayashi S."/>
            <person name="Kume K."/>
            <person name="Takagi M."/>
            <person name="Nakayama T."/>
            <person name="Kamikawa R."/>
            <person name="Inagaki Y."/>
            <person name="Hashimoto T."/>
        </authorList>
    </citation>
    <scope>NUCLEOTIDE SEQUENCE [LARGE SCALE GENOMIC DNA]</scope>
    <source>
        <strain evidence="12">NY0173</strain>
    </source>
</reference>
<dbReference type="AlphaFoldDB" id="A0A9K3CU62"/>
<dbReference type="Pfam" id="PF25137">
    <property type="entry name" value="ADH_Fe_C"/>
    <property type="match status" value="1"/>
</dbReference>
<evidence type="ECO:0000256" key="2">
    <source>
        <dbReference type="ARBA" id="ARBA00023002"/>
    </source>
</evidence>
<evidence type="ECO:0000256" key="7">
    <source>
        <dbReference type="ARBA" id="ARBA00035645"/>
    </source>
</evidence>
<dbReference type="CDD" id="cd08178">
    <property type="entry name" value="AAD_C"/>
    <property type="match status" value="1"/>
</dbReference>
<dbReference type="InterPro" id="IPR039697">
    <property type="entry name" value="Alcohol_dehydrogenase_Fe"/>
</dbReference>
<dbReference type="InterPro" id="IPR016162">
    <property type="entry name" value="Ald_DH_N"/>
</dbReference>
<feature type="domain" description="Alcohol dehydrogenase iron-type/glycerol dehydrogenase GldA" evidence="10">
    <location>
        <begin position="489"/>
        <end position="667"/>
    </location>
</feature>
<dbReference type="NCBIfam" id="NF010378">
    <property type="entry name" value="PRK13805.1"/>
    <property type="match status" value="1"/>
</dbReference>
<dbReference type="InterPro" id="IPR056798">
    <property type="entry name" value="ADH_Fe_C"/>
</dbReference>
<dbReference type="PANTHER" id="PTHR11496:SF83">
    <property type="entry name" value="HYDROXYACID-OXOACID TRANSHYDROGENASE, MITOCHONDRIAL"/>
    <property type="match status" value="1"/>
</dbReference>
<dbReference type="Gene3D" id="1.20.1090.10">
    <property type="entry name" value="Dehydroquinate synthase-like - alpha domain"/>
    <property type="match status" value="1"/>
</dbReference>
<evidence type="ECO:0000256" key="6">
    <source>
        <dbReference type="ARBA" id="ARBA00035641"/>
    </source>
</evidence>
<evidence type="ECO:0000256" key="4">
    <source>
        <dbReference type="ARBA" id="ARBA00023027"/>
    </source>
</evidence>
<dbReference type="PROSITE" id="PS00913">
    <property type="entry name" value="ADH_IRON_1"/>
    <property type="match status" value="1"/>
</dbReference>
<keyword evidence="13" id="KW-1185">Reference proteome</keyword>
<dbReference type="FunFam" id="1.20.1090.10:FF:000001">
    <property type="entry name" value="Aldehyde-alcohol dehydrogenase"/>
    <property type="match status" value="1"/>
</dbReference>
<dbReference type="InterPro" id="IPR016161">
    <property type="entry name" value="Ald_DH/histidinol_DH"/>
</dbReference>
<feature type="domain" description="Fe-containing alcohol dehydrogenase-like C-terminal" evidence="11">
    <location>
        <begin position="680"/>
        <end position="893"/>
    </location>
</feature>
<evidence type="ECO:0000259" key="9">
    <source>
        <dbReference type="Pfam" id="PF00171"/>
    </source>
</evidence>
<dbReference type="InterPro" id="IPR015590">
    <property type="entry name" value="Aldehyde_DH_dom"/>
</dbReference>
<dbReference type="GO" id="GO:0006066">
    <property type="term" value="P:alcohol metabolic process"/>
    <property type="evidence" value="ECO:0007669"/>
    <property type="project" value="InterPro"/>
</dbReference>
<dbReference type="GO" id="GO:0006113">
    <property type="term" value="P:fermentation"/>
    <property type="evidence" value="ECO:0007669"/>
    <property type="project" value="UniProtKB-ARBA"/>
</dbReference>
<dbReference type="GO" id="GO:0004022">
    <property type="term" value="F:alcohol dehydrogenase (NAD+) activity"/>
    <property type="evidence" value="ECO:0007669"/>
    <property type="project" value="UniProtKB-UniRule"/>
</dbReference>
<proteinExistence type="inferred from homology"/>
<comment type="similarity">
    <text evidence="7 8">In the C-terminal section; belongs to the iron-containing alcohol dehydrogenase family.</text>
</comment>
<dbReference type="GO" id="GO:0046872">
    <property type="term" value="F:metal ion binding"/>
    <property type="evidence" value="ECO:0007669"/>
    <property type="project" value="InterPro"/>
</dbReference>
<dbReference type="Proteomes" id="UP000265618">
    <property type="component" value="Unassembled WGS sequence"/>
</dbReference>
<feature type="domain" description="Aldehyde dehydrogenase" evidence="9">
    <location>
        <begin position="24"/>
        <end position="297"/>
    </location>
</feature>
<dbReference type="InterPro" id="IPR016163">
    <property type="entry name" value="Ald_DH_C"/>
</dbReference>
<protein>
    <recommendedName>
        <fullName evidence="8">Aldehyde-alcohol dehydrogenase</fullName>
    </recommendedName>
</protein>
<dbReference type="FunFam" id="3.40.50.1970:FF:000003">
    <property type="entry name" value="Alcohol dehydrogenase, iron-containing"/>
    <property type="match status" value="1"/>
</dbReference>
<dbReference type="CDD" id="cd07122">
    <property type="entry name" value="ALDH_F20_ACDH"/>
    <property type="match status" value="1"/>
</dbReference>
<keyword evidence="4" id="KW-0520">NAD</keyword>
<dbReference type="Gene3D" id="3.40.605.10">
    <property type="entry name" value="Aldehyde Dehydrogenase, Chain A, domain 1"/>
    <property type="match status" value="1"/>
</dbReference>
<evidence type="ECO:0000259" key="10">
    <source>
        <dbReference type="Pfam" id="PF00465"/>
    </source>
</evidence>
<evidence type="ECO:0000256" key="5">
    <source>
        <dbReference type="ARBA" id="ARBA00023268"/>
    </source>
</evidence>
<dbReference type="InterPro" id="IPR012079">
    <property type="entry name" value="Bifunc_Ald-ADH"/>
</dbReference>
<organism evidence="12 13">
    <name type="scientific">Kipferlia bialata</name>
    <dbReference type="NCBI Taxonomy" id="797122"/>
    <lineage>
        <taxon>Eukaryota</taxon>
        <taxon>Metamonada</taxon>
        <taxon>Carpediemonas-like organisms</taxon>
        <taxon>Kipferlia</taxon>
    </lineage>
</organism>
<dbReference type="GO" id="GO:0005739">
    <property type="term" value="C:mitochondrion"/>
    <property type="evidence" value="ECO:0007669"/>
    <property type="project" value="TreeGrafter"/>
</dbReference>
<dbReference type="InterPro" id="IPR034789">
    <property type="entry name" value="AAD_C"/>
</dbReference>
<comment type="caution">
    <text evidence="12">The sequence shown here is derived from an EMBL/GenBank/DDBJ whole genome shotgun (WGS) entry which is preliminary data.</text>
</comment>
<keyword evidence="2 8" id="KW-0560">Oxidoreductase</keyword>
<dbReference type="GO" id="GO:0015976">
    <property type="term" value="P:carbon utilization"/>
    <property type="evidence" value="ECO:0007669"/>
    <property type="project" value="InterPro"/>
</dbReference>
<evidence type="ECO:0000259" key="11">
    <source>
        <dbReference type="Pfam" id="PF25137"/>
    </source>
</evidence>
<evidence type="ECO:0000313" key="12">
    <source>
        <dbReference type="EMBL" id="GIQ83236.1"/>
    </source>
</evidence>
<dbReference type="Pfam" id="PF00465">
    <property type="entry name" value="Fe-ADH"/>
    <property type="match status" value="1"/>
</dbReference>
<dbReference type="InterPro" id="IPR001670">
    <property type="entry name" value="ADH_Fe/GldA"/>
</dbReference>
<gene>
    <name evidence="12" type="ORF">KIPB_004527</name>
</gene>
<keyword evidence="3" id="KW-0408">Iron</keyword>
<dbReference type="Gene3D" id="3.40.309.10">
    <property type="entry name" value="Aldehyde Dehydrogenase, Chain A, domain 2"/>
    <property type="match status" value="1"/>
</dbReference>
<keyword evidence="5" id="KW-0511">Multifunctional enzyme</keyword>
<dbReference type="Gene3D" id="3.40.50.1970">
    <property type="match status" value="1"/>
</dbReference>
<accession>A0A9K3CU62</accession>